<reference evidence="1 2" key="1">
    <citation type="submission" date="2016-03" db="EMBL/GenBank/DDBJ databases">
        <title>Comparative genomics of Pseudogymnoascus destructans, the fungus causing white-nose syndrome of bats.</title>
        <authorList>
            <person name="Palmer J.M."/>
            <person name="Drees K.P."/>
            <person name="Foster J.T."/>
            <person name="Lindner D.L."/>
        </authorList>
    </citation>
    <scope>NUCLEOTIDE SEQUENCE [LARGE SCALE GENOMIC DNA]</scope>
    <source>
        <strain evidence="1 2">UAMH 10579</strain>
    </source>
</reference>
<gene>
    <name evidence="1" type="ORF">VE01_06549</name>
</gene>
<protein>
    <submittedName>
        <fullName evidence="1">Uncharacterized protein</fullName>
    </submittedName>
</protein>
<dbReference type="RefSeq" id="XP_018129118.1">
    <property type="nucleotide sequence ID" value="XM_018275994.1"/>
</dbReference>
<evidence type="ECO:0000313" key="2">
    <source>
        <dbReference type="Proteomes" id="UP000091956"/>
    </source>
</evidence>
<evidence type="ECO:0000313" key="1">
    <source>
        <dbReference type="EMBL" id="OBT95385.1"/>
    </source>
</evidence>
<organism evidence="1 2">
    <name type="scientific">Pseudogymnoascus verrucosus</name>
    <dbReference type="NCBI Taxonomy" id="342668"/>
    <lineage>
        <taxon>Eukaryota</taxon>
        <taxon>Fungi</taxon>
        <taxon>Dikarya</taxon>
        <taxon>Ascomycota</taxon>
        <taxon>Pezizomycotina</taxon>
        <taxon>Leotiomycetes</taxon>
        <taxon>Thelebolales</taxon>
        <taxon>Thelebolaceae</taxon>
        <taxon>Pseudogymnoascus</taxon>
    </lineage>
</organism>
<dbReference type="AlphaFoldDB" id="A0A1B8GHV8"/>
<dbReference type="Proteomes" id="UP000091956">
    <property type="component" value="Unassembled WGS sequence"/>
</dbReference>
<keyword evidence="2" id="KW-1185">Reference proteome</keyword>
<accession>A0A1B8GHV8</accession>
<reference evidence="2" key="2">
    <citation type="journal article" date="2018" name="Nat. Commun.">
        <title>Extreme sensitivity to ultraviolet light in the fungal pathogen causing white-nose syndrome of bats.</title>
        <authorList>
            <person name="Palmer J.M."/>
            <person name="Drees K.P."/>
            <person name="Foster J.T."/>
            <person name="Lindner D.L."/>
        </authorList>
    </citation>
    <scope>NUCLEOTIDE SEQUENCE [LARGE SCALE GENOMIC DNA]</scope>
    <source>
        <strain evidence="2">UAMH 10579</strain>
    </source>
</reference>
<proteinExistence type="predicted"/>
<name>A0A1B8GHV8_9PEZI</name>
<dbReference type="EMBL" id="KV460236">
    <property type="protein sequence ID" value="OBT95385.1"/>
    <property type="molecule type" value="Genomic_DNA"/>
</dbReference>
<dbReference type="GeneID" id="28839935"/>
<sequence length="156" mass="17092">MTNISGISSWETNRELLEHGVVYWVNAPNDAGVNNNHLEDVAGFLVSTGEYIVNLKVTLRYDDLVHSSTNFVHIEAADRTANWVVQSSGSRADSPGTPSQLSGYPATLHRWWADHHRAVVTVEKRKDGDSSDSVTAEQSDKGRLLANTAALLLLAH</sequence>